<feature type="compositionally biased region" description="Pro residues" evidence="1">
    <location>
        <begin position="496"/>
        <end position="507"/>
    </location>
</feature>
<gene>
    <name evidence="2" type="ORF">Q7A36_04910</name>
</gene>
<name>A0ABT9DUV1_9PROT</name>
<keyword evidence="3" id="KW-1185">Reference proteome</keyword>
<feature type="compositionally biased region" description="Low complexity" evidence="1">
    <location>
        <begin position="432"/>
        <end position="450"/>
    </location>
</feature>
<evidence type="ECO:0000256" key="1">
    <source>
        <dbReference type="SAM" id="MobiDB-lite"/>
    </source>
</evidence>
<sequence>MLSKAWFEEPGLPPVLIDIVLLHAGRGIALLQSPPNWLDDTPARLLRRLEHARFAAIFPGHLPVVHIQLLRGALAELPRVLDAAFAAGPPLDLPGGDAWMQAVMRALNNPAESLVEERAPGRSLAMAAGGAGLMLAAALGGAMLVWRPAPPAGALTGAEPAQAMPAQSAIPPHDLAIPALLRLAVGVTTPAEDAVPADPALGAPATEAELTALLRSLPATALPETAEIVPPLPRQVLAAAIEAPDPPPVVAAPLPDPPAADAAERVPAGPPGTVPTAAEPPRDRLTVRAPPSDGAALRAFAGPASVAPPRGVVALPAPPTAGDAALRSLIARPPPAAPPRGVVALPLPPAAGGADLRSPVAGPSSIAPPPEPPRPIAAAPEPPPRDAAAPAPTPPAPAAPQDAFAAEAAPAADLPQVPAAPMPPLVPERDPAAPAGGAAAAAEPPAKTAPVDGPGQPVVAAPLHPAGRSPAEPATETTPPRETIAAPASQEADAAPQPPRDPAPPADLAPRLPAARPADPPGTRGIAAVPPPAAAPPAQTAPRPAARGTDPALVTALLRRGEALLALGDVSGARRFFERAADAGSAEGARAAGGTYDPAALATLGVRGIRPDPEAAAAWYRRADTLAAEARR</sequence>
<evidence type="ECO:0008006" key="4">
    <source>
        <dbReference type="Google" id="ProtNLM"/>
    </source>
</evidence>
<dbReference type="EMBL" id="JAUTWS010000003">
    <property type="protein sequence ID" value="MDO9707677.1"/>
    <property type="molecule type" value="Genomic_DNA"/>
</dbReference>
<evidence type="ECO:0000313" key="3">
    <source>
        <dbReference type="Proteomes" id="UP001243009"/>
    </source>
</evidence>
<feature type="compositionally biased region" description="Low complexity" evidence="1">
    <location>
        <begin position="508"/>
        <end position="517"/>
    </location>
</feature>
<proteinExistence type="predicted"/>
<accession>A0ABT9DUV1</accession>
<evidence type="ECO:0000313" key="2">
    <source>
        <dbReference type="EMBL" id="MDO9707677.1"/>
    </source>
</evidence>
<dbReference type="Proteomes" id="UP001243009">
    <property type="component" value="Unassembled WGS sequence"/>
</dbReference>
<organism evidence="2 3">
    <name type="scientific">Paracraurococcus lichenis</name>
    <dbReference type="NCBI Taxonomy" id="3064888"/>
    <lineage>
        <taxon>Bacteria</taxon>
        <taxon>Pseudomonadati</taxon>
        <taxon>Pseudomonadota</taxon>
        <taxon>Alphaproteobacteria</taxon>
        <taxon>Acetobacterales</taxon>
        <taxon>Roseomonadaceae</taxon>
        <taxon>Paracraurococcus</taxon>
    </lineage>
</organism>
<comment type="caution">
    <text evidence="2">The sequence shown here is derived from an EMBL/GenBank/DDBJ whole genome shotgun (WGS) entry which is preliminary data.</text>
</comment>
<reference evidence="2 3" key="1">
    <citation type="submission" date="2023-08" db="EMBL/GenBank/DDBJ databases">
        <title>The draft genome sequence of Paracraurococcus sp. LOR1-02.</title>
        <authorList>
            <person name="Kingkaew E."/>
            <person name="Tanasupawat S."/>
        </authorList>
    </citation>
    <scope>NUCLEOTIDE SEQUENCE [LARGE SCALE GENOMIC DNA]</scope>
    <source>
        <strain evidence="2 3">LOR1-02</strain>
    </source>
</reference>
<feature type="compositionally biased region" description="Low complexity" evidence="1">
    <location>
        <begin position="536"/>
        <end position="546"/>
    </location>
</feature>
<dbReference type="RefSeq" id="WP_305102544.1">
    <property type="nucleotide sequence ID" value="NZ_JAUTWS010000003.1"/>
</dbReference>
<feature type="compositionally biased region" description="Low complexity" evidence="1">
    <location>
        <begin position="470"/>
        <end position="495"/>
    </location>
</feature>
<feature type="compositionally biased region" description="Pro residues" evidence="1">
    <location>
        <begin position="366"/>
        <end position="375"/>
    </location>
</feature>
<feature type="compositionally biased region" description="Low complexity" evidence="1">
    <location>
        <begin position="399"/>
        <end position="415"/>
    </location>
</feature>
<feature type="region of interest" description="Disordered" evidence="1">
    <location>
        <begin position="341"/>
        <end position="548"/>
    </location>
</feature>
<protein>
    <recommendedName>
        <fullName evidence="4">Sel1 repeat family protein</fullName>
    </recommendedName>
</protein>
<feature type="region of interest" description="Disordered" evidence="1">
    <location>
        <begin position="251"/>
        <end position="284"/>
    </location>
</feature>
<feature type="compositionally biased region" description="Low complexity" evidence="1">
    <location>
        <begin position="341"/>
        <end position="354"/>
    </location>
</feature>